<dbReference type="InterPro" id="IPR022998">
    <property type="entry name" value="ThiamineP_synth_TenI"/>
</dbReference>
<keyword evidence="14" id="KW-1185">Reference proteome</keyword>
<dbReference type="InterPro" id="IPR036206">
    <property type="entry name" value="ThiamineP_synth_sf"/>
</dbReference>
<feature type="domain" description="Thiamine phosphate synthase/TenI" evidence="12">
    <location>
        <begin position="8"/>
        <end position="187"/>
    </location>
</feature>
<dbReference type="GO" id="GO:0000287">
    <property type="term" value="F:magnesium ion binding"/>
    <property type="evidence" value="ECO:0007669"/>
    <property type="project" value="UniProtKB-UniRule"/>
</dbReference>
<evidence type="ECO:0000256" key="1">
    <source>
        <dbReference type="ARBA" id="ARBA00005165"/>
    </source>
</evidence>
<dbReference type="HAMAP" id="MF_00097">
    <property type="entry name" value="TMP_synthase"/>
    <property type="match status" value="1"/>
</dbReference>
<accession>A0A315XLG6</accession>
<comment type="function">
    <text evidence="9">Condenses 4-methyl-5-(beta-hydroxyethyl)thiazole monophosphate (THZ-P) and 2-methyl-4-amino-5-hydroxymethyl pyrimidine pyrophosphate (HMP-PP) to form thiamine monophosphate (TMP).</text>
</comment>
<comment type="catalytic activity">
    <reaction evidence="6 9 10">
        <text>4-methyl-5-(2-phosphooxyethyl)-thiazole + 4-amino-2-methyl-5-(diphosphooxymethyl)pyrimidine + H(+) = thiamine phosphate + diphosphate</text>
        <dbReference type="Rhea" id="RHEA:22328"/>
        <dbReference type="ChEBI" id="CHEBI:15378"/>
        <dbReference type="ChEBI" id="CHEBI:33019"/>
        <dbReference type="ChEBI" id="CHEBI:37575"/>
        <dbReference type="ChEBI" id="CHEBI:57841"/>
        <dbReference type="ChEBI" id="CHEBI:58296"/>
        <dbReference type="EC" id="2.5.1.3"/>
    </reaction>
</comment>
<keyword evidence="2 9" id="KW-0808">Transferase</keyword>
<evidence type="ECO:0000256" key="5">
    <source>
        <dbReference type="ARBA" id="ARBA00022977"/>
    </source>
</evidence>
<comment type="catalytic activity">
    <reaction evidence="7 9 10">
        <text>2-(2-carboxy-4-methylthiazol-5-yl)ethyl phosphate + 4-amino-2-methyl-5-(diphosphooxymethyl)pyrimidine + 2 H(+) = thiamine phosphate + CO2 + diphosphate</text>
        <dbReference type="Rhea" id="RHEA:47848"/>
        <dbReference type="ChEBI" id="CHEBI:15378"/>
        <dbReference type="ChEBI" id="CHEBI:16526"/>
        <dbReference type="ChEBI" id="CHEBI:33019"/>
        <dbReference type="ChEBI" id="CHEBI:37575"/>
        <dbReference type="ChEBI" id="CHEBI:57841"/>
        <dbReference type="ChEBI" id="CHEBI:62890"/>
        <dbReference type="EC" id="2.5.1.3"/>
    </reaction>
</comment>
<evidence type="ECO:0000256" key="2">
    <source>
        <dbReference type="ARBA" id="ARBA00022679"/>
    </source>
</evidence>
<gene>
    <name evidence="9 13" type="primary">thiE</name>
    <name evidence="13" type="ORF">MBBTH_13500</name>
</gene>
<comment type="caution">
    <text evidence="13">The sequence shown here is derived from an EMBL/GenBank/DDBJ whole genome shotgun (WGS) entry which is preliminary data.</text>
</comment>
<dbReference type="EMBL" id="MZGS01000023">
    <property type="protein sequence ID" value="PWB86930.1"/>
    <property type="molecule type" value="Genomic_DNA"/>
</dbReference>
<comment type="catalytic activity">
    <reaction evidence="8 9 10">
        <text>2-[(2R,5Z)-2-carboxy-4-methylthiazol-5(2H)-ylidene]ethyl phosphate + 4-amino-2-methyl-5-(diphosphooxymethyl)pyrimidine + 2 H(+) = thiamine phosphate + CO2 + diphosphate</text>
        <dbReference type="Rhea" id="RHEA:47844"/>
        <dbReference type="ChEBI" id="CHEBI:15378"/>
        <dbReference type="ChEBI" id="CHEBI:16526"/>
        <dbReference type="ChEBI" id="CHEBI:33019"/>
        <dbReference type="ChEBI" id="CHEBI:37575"/>
        <dbReference type="ChEBI" id="CHEBI:57841"/>
        <dbReference type="ChEBI" id="CHEBI:62899"/>
        <dbReference type="EC" id="2.5.1.3"/>
    </reaction>
</comment>
<dbReference type="PANTHER" id="PTHR20857">
    <property type="entry name" value="THIAMINE-PHOSPHATE PYROPHOSPHORYLASE"/>
    <property type="match status" value="1"/>
</dbReference>
<feature type="binding site" evidence="9">
    <location>
        <position position="164"/>
    </location>
    <ligand>
        <name>2-[(2R,5Z)-2-carboxy-4-methylthiazol-5(2H)-ylidene]ethyl phosphate</name>
        <dbReference type="ChEBI" id="CHEBI:62899"/>
    </ligand>
</feature>
<feature type="binding site" evidence="9">
    <location>
        <position position="70"/>
    </location>
    <ligand>
        <name>Mg(2+)</name>
        <dbReference type="ChEBI" id="CHEBI:18420"/>
    </ligand>
</feature>
<evidence type="ECO:0000313" key="14">
    <source>
        <dbReference type="Proteomes" id="UP000251717"/>
    </source>
</evidence>
<dbReference type="RefSeq" id="WP_116592283.1">
    <property type="nucleotide sequence ID" value="NZ_MZGS01000023.1"/>
</dbReference>
<feature type="binding site" evidence="9">
    <location>
        <position position="108"/>
    </location>
    <ligand>
        <name>4-amino-2-methyl-5-(diphosphooxymethyl)pyrimidine</name>
        <dbReference type="ChEBI" id="CHEBI:57841"/>
    </ligand>
</feature>
<feature type="binding site" evidence="9">
    <location>
        <position position="89"/>
    </location>
    <ligand>
        <name>Mg(2+)</name>
        <dbReference type="ChEBI" id="CHEBI:18420"/>
    </ligand>
</feature>
<dbReference type="InterPro" id="IPR013785">
    <property type="entry name" value="Aldolase_TIM"/>
</dbReference>
<comment type="similarity">
    <text evidence="9 10">Belongs to the thiamine-phosphate synthase family.</text>
</comment>
<dbReference type="NCBIfam" id="TIGR00693">
    <property type="entry name" value="thiE"/>
    <property type="match status" value="1"/>
</dbReference>
<dbReference type="GO" id="GO:0004789">
    <property type="term" value="F:thiamine-phosphate diphosphorylase activity"/>
    <property type="evidence" value="ECO:0007669"/>
    <property type="project" value="UniProtKB-UniRule"/>
</dbReference>
<evidence type="ECO:0000313" key="13">
    <source>
        <dbReference type="EMBL" id="PWB86930.1"/>
    </source>
</evidence>
<keyword evidence="4 9" id="KW-0460">Magnesium</keyword>
<evidence type="ECO:0000256" key="7">
    <source>
        <dbReference type="ARBA" id="ARBA00047851"/>
    </source>
</evidence>
<sequence>MKNLDLSLYLVTDKSDDVEKFLKTIEEGIKGGVSVVQIREKTAETLDFYDLALKVKEITRKYNVPLIINDRVDVALAIDADGVHVGQTDLPCDVTRKLIGDDKILGVSASTIEEARKAEKDGADYIGTGAVFPTATKDDAPKITKKDLKDVADSINIPVVAIGGITLENAHELKDTGIAGLSVVSAIMSAENPKKASEELLNIFNS</sequence>
<reference evidence="13 14" key="1">
    <citation type="submission" date="2017-03" db="EMBL/GenBank/DDBJ databases">
        <title>Genome sequence of Methanobrevibacter thaueri.</title>
        <authorList>
            <person name="Poehlein A."/>
            <person name="Seedorf H."/>
            <person name="Daniel R."/>
        </authorList>
    </citation>
    <scope>NUCLEOTIDE SEQUENCE [LARGE SCALE GENOMIC DNA]</scope>
    <source>
        <strain evidence="13 14">DSM 11995</strain>
    </source>
</reference>
<dbReference type="OrthoDB" id="85572at2157"/>
<feature type="binding site" evidence="9">
    <location>
        <begin position="37"/>
        <end position="41"/>
    </location>
    <ligand>
        <name>4-amino-2-methyl-5-(diphosphooxymethyl)pyrimidine</name>
        <dbReference type="ChEBI" id="CHEBI:57841"/>
    </ligand>
</feature>
<evidence type="ECO:0000256" key="11">
    <source>
        <dbReference type="RuleBase" id="RU004253"/>
    </source>
</evidence>
<evidence type="ECO:0000256" key="3">
    <source>
        <dbReference type="ARBA" id="ARBA00022723"/>
    </source>
</evidence>
<dbReference type="GO" id="GO:0009228">
    <property type="term" value="P:thiamine biosynthetic process"/>
    <property type="evidence" value="ECO:0007669"/>
    <property type="project" value="UniProtKB-KW"/>
</dbReference>
<dbReference type="Proteomes" id="UP000251717">
    <property type="component" value="Unassembled WGS sequence"/>
</dbReference>
<feature type="binding site" evidence="9">
    <location>
        <begin position="184"/>
        <end position="185"/>
    </location>
    <ligand>
        <name>2-[(2R,5Z)-2-carboxy-4-methylthiazol-5(2H)-ylidene]ethyl phosphate</name>
        <dbReference type="ChEBI" id="CHEBI:62899"/>
    </ligand>
</feature>
<dbReference type="AlphaFoldDB" id="A0A315XLG6"/>
<organism evidence="13 14">
    <name type="scientific">Methanobrevibacter thaueri</name>
    <dbReference type="NCBI Taxonomy" id="190975"/>
    <lineage>
        <taxon>Archaea</taxon>
        <taxon>Methanobacteriati</taxon>
        <taxon>Methanobacteriota</taxon>
        <taxon>Methanomada group</taxon>
        <taxon>Methanobacteria</taxon>
        <taxon>Methanobacteriales</taxon>
        <taxon>Methanobacteriaceae</taxon>
        <taxon>Methanobrevibacter</taxon>
    </lineage>
</organism>
<dbReference type="GO" id="GO:0005737">
    <property type="term" value="C:cytoplasm"/>
    <property type="evidence" value="ECO:0007669"/>
    <property type="project" value="TreeGrafter"/>
</dbReference>
<dbReference type="Pfam" id="PF02581">
    <property type="entry name" value="TMP-TENI"/>
    <property type="match status" value="1"/>
</dbReference>
<dbReference type="UniPathway" id="UPA00060">
    <property type="reaction ID" value="UER00141"/>
</dbReference>
<dbReference type="CDD" id="cd00564">
    <property type="entry name" value="TMP_TenI"/>
    <property type="match status" value="1"/>
</dbReference>
<dbReference type="GO" id="GO:0009229">
    <property type="term" value="P:thiamine diphosphate biosynthetic process"/>
    <property type="evidence" value="ECO:0007669"/>
    <property type="project" value="UniProtKB-UniRule"/>
</dbReference>
<name>A0A315XLG6_9EURY</name>
<dbReference type="PANTHER" id="PTHR20857:SF23">
    <property type="entry name" value="THIAMINE BIOSYNTHETIC BIFUNCTIONAL ENZYME"/>
    <property type="match status" value="1"/>
</dbReference>
<feature type="binding site" evidence="9">
    <location>
        <position position="69"/>
    </location>
    <ligand>
        <name>4-amino-2-methyl-5-(diphosphooxymethyl)pyrimidine</name>
        <dbReference type="ChEBI" id="CHEBI:57841"/>
    </ligand>
</feature>
<dbReference type="FunFam" id="3.20.20.70:FF:000096">
    <property type="entry name" value="Thiamine-phosphate synthase"/>
    <property type="match status" value="1"/>
</dbReference>
<dbReference type="InterPro" id="IPR034291">
    <property type="entry name" value="TMP_synthase"/>
</dbReference>
<dbReference type="Gene3D" id="3.20.20.70">
    <property type="entry name" value="Aldolase class I"/>
    <property type="match status" value="1"/>
</dbReference>
<keyword evidence="3 9" id="KW-0479">Metal-binding</keyword>
<dbReference type="SUPFAM" id="SSF51391">
    <property type="entry name" value="Thiamin phosphate synthase"/>
    <property type="match status" value="1"/>
</dbReference>
<keyword evidence="5 9" id="KW-0784">Thiamine biosynthesis</keyword>
<feature type="binding site" evidence="9">
    <location>
        <begin position="134"/>
        <end position="136"/>
    </location>
    <ligand>
        <name>2-[(2R,5Z)-2-carboxy-4-methylthiazol-5(2H)-ylidene]ethyl phosphate</name>
        <dbReference type="ChEBI" id="CHEBI:62899"/>
    </ligand>
</feature>
<protein>
    <recommendedName>
        <fullName evidence="9">Thiamine-phosphate synthase</fullName>
        <shortName evidence="9">TP synthase</shortName>
        <shortName evidence="9">TPS</shortName>
        <ecNumber evidence="9">2.5.1.3</ecNumber>
    </recommendedName>
    <alternativeName>
        <fullName evidence="9">Thiamine-phosphate pyrophosphorylase</fullName>
        <shortName evidence="9">TMP pyrophosphorylase</shortName>
        <shortName evidence="9">TMP-PPase</shortName>
    </alternativeName>
</protein>
<evidence type="ECO:0000256" key="4">
    <source>
        <dbReference type="ARBA" id="ARBA00022842"/>
    </source>
</evidence>
<evidence type="ECO:0000256" key="10">
    <source>
        <dbReference type="RuleBase" id="RU003826"/>
    </source>
</evidence>
<comment type="cofactor">
    <cofactor evidence="9">
        <name>Mg(2+)</name>
        <dbReference type="ChEBI" id="CHEBI:18420"/>
    </cofactor>
    <text evidence="9">Binds 1 Mg(2+) ion per subunit.</text>
</comment>
<comment type="pathway">
    <text evidence="1 9 11">Cofactor biosynthesis; thiamine diphosphate biosynthesis; thiamine phosphate from 4-amino-2-methyl-5-diphosphomethylpyrimidine and 4-methyl-5-(2-phosphoethyl)-thiazole: step 1/1.</text>
</comment>
<evidence type="ECO:0000256" key="8">
    <source>
        <dbReference type="ARBA" id="ARBA00047883"/>
    </source>
</evidence>
<feature type="binding site" evidence="9">
    <location>
        <position position="137"/>
    </location>
    <ligand>
        <name>4-amino-2-methyl-5-(diphosphooxymethyl)pyrimidine</name>
        <dbReference type="ChEBI" id="CHEBI:57841"/>
    </ligand>
</feature>
<proteinExistence type="inferred from homology"/>
<evidence type="ECO:0000259" key="12">
    <source>
        <dbReference type="Pfam" id="PF02581"/>
    </source>
</evidence>
<dbReference type="EC" id="2.5.1.3" evidence="9"/>
<evidence type="ECO:0000256" key="9">
    <source>
        <dbReference type="HAMAP-Rule" id="MF_00097"/>
    </source>
</evidence>
<evidence type="ECO:0000256" key="6">
    <source>
        <dbReference type="ARBA" id="ARBA00047334"/>
    </source>
</evidence>